<dbReference type="Gene3D" id="3.40.50.150">
    <property type="entry name" value="Vaccinia Virus protein VP39"/>
    <property type="match status" value="1"/>
</dbReference>
<reference evidence="16 17" key="2">
    <citation type="submission" date="2011-11" db="EMBL/GenBank/DDBJ databases">
        <authorList>
            <consortium name="US DOE Joint Genome Institute"/>
            <person name="Lucas S."/>
            <person name="Han J."/>
            <person name="Lapidus A."/>
            <person name="Cheng J.-F."/>
            <person name="Goodwin L."/>
            <person name="Pitluck S."/>
            <person name="Peters L."/>
            <person name="Ovchinnikova G."/>
            <person name="Zhang X."/>
            <person name="Detter J.C."/>
            <person name="Han C."/>
            <person name="Tapia R."/>
            <person name="Land M."/>
            <person name="Hauser L."/>
            <person name="Kyrpides N."/>
            <person name="Ivanova N."/>
            <person name="Pagani I."/>
            <person name="Vogl K."/>
            <person name="Liu Z."/>
            <person name="Overmann J."/>
            <person name="Frigaard N.-U."/>
            <person name="Bryant D."/>
            <person name="Woyke T."/>
        </authorList>
    </citation>
    <scope>NUCLEOTIDE SEQUENCE [LARGE SCALE GENOMIC DNA]</scope>
    <source>
        <strain evidence="16 17">970</strain>
    </source>
</reference>
<dbReference type="InterPro" id="IPR049560">
    <property type="entry name" value="MeTrfase_RsmB-F_NOP2_cat"/>
</dbReference>
<evidence type="ECO:0000256" key="1">
    <source>
        <dbReference type="ARBA" id="ARBA00002724"/>
    </source>
</evidence>
<feature type="binding site" evidence="13">
    <location>
        <position position="335"/>
    </location>
    <ligand>
        <name>S-adenosyl-L-methionine</name>
        <dbReference type="ChEBI" id="CHEBI:59789"/>
    </ligand>
</feature>
<dbReference type="PANTHER" id="PTHR22807">
    <property type="entry name" value="NOP2 YEAST -RELATED NOL1/NOP2/FMU SUN DOMAIN-CONTAINING"/>
    <property type="match status" value="1"/>
</dbReference>
<reference evidence="17" key="1">
    <citation type="submission" date="2011-06" db="EMBL/GenBank/DDBJ databases">
        <authorList>
            <consortium name="US DOE Joint Genome Institute (JGI-PGF)"/>
            <person name="Lucas S."/>
            <person name="Han J."/>
            <person name="Lapidus A."/>
            <person name="Cheng J.-F."/>
            <person name="Goodwin L."/>
            <person name="Pitluck S."/>
            <person name="Peters L."/>
            <person name="Land M.L."/>
            <person name="Hauser L."/>
            <person name="Vogl K."/>
            <person name="Liu Z."/>
            <person name="Overmann J."/>
            <person name="Frigaard N.-U."/>
            <person name="Bryant D.A."/>
            <person name="Woyke T.J."/>
        </authorList>
    </citation>
    <scope>NUCLEOTIDE SEQUENCE [LARGE SCALE GENOMIC DNA]</scope>
    <source>
        <strain evidence="17">970</strain>
    </source>
</reference>
<dbReference type="Gene3D" id="1.10.287.730">
    <property type="entry name" value="Helix hairpin bin"/>
    <property type="match status" value="1"/>
</dbReference>
<dbReference type="Pfam" id="PF01029">
    <property type="entry name" value="NusB"/>
    <property type="match status" value="1"/>
</dbReference>
<organism evidence="16 17">
    <name type="scientific">Thiorhodovibrio frisius</name>
    <dbReference type="NCBI Taxonomy" id="631362"/>
    <lineage>
        <taxon>Bacteria</taxon>
        <taxon>Pseudomonadati</taxon>
        <taxon>Pseudomonadota</taxon>
        <taxon>Gammaproteobacteria</taxon>
        <taxon>Chromatiales</taxon>
        <taxon>Chromatiaceae</taxon>
        <taxon>Thiorhodovibrio</taxon>
    </lineage>
</organism>
<dbReference type="HOGENOM" id="CLU_005316_0_4_6"/>
<evidence type="ECO:0000313" key="17">
    <source>
        <dbReference type="Proteomes" id="UP000002964"/>
    </source>
</evidence>
<feature type="region of interest" description="Disordered" evidence="14">
    <location>
        <begin position="1"/>
        <end position="29"/>
    </location>
</feature>
<evidence type="ECO:0000256" key="8">
    <source>
        <dbReference type="ARBA" id="ARBA00022691"/>
    </source>
</evidence>
<keyword evidence="4" id="KW-0963">Cytoplasm</keyword>
<evidence type="ECO:0000256" key="11">
    <source>
        <dbReference type="ARBA" id="ARBA00031088"/>
    </source>
</evidence>
<evidence type="ECO:0000256" key="2">
    <source>
        <dbReference type="ARBA" id="ARBA00004496"/>
    </source>
</evidence>
<dbReference type="InterPro" id="IPR029063">
    <property type="entry name" value="SAM-dependent_MTases_sf"/>
</dbReference>
<evidence type="ECO:0000256" key="10">
    <source>
        <dbReference type="ARBA" id="ARBA00030399"/>
    </source>
</evidence>
<name>H8YX81_9GAMM</name>
<keyword evidence="7 13" id="KW-0808">Transferase</keyword>
<dbReference type="Gene3D" id="3.30.70.1170">
    <property type="entry name" value="Sun protein, domain 3"/>
    <property type="match status" value="1"/>
</dbReference>
<dbReference type="InterPro" id="IPR001678">
    <property type="entry name" value="MeTrfase_RsmB-F_NOP2_dom"/>
</dbReference>
<feature type="binding site" evidence="13">
    <location>
        <position position="309"/>
    </location>
    <ligand>
        <name>S-adenosyl-L-methionine</name>
        <dbReference type="ChEBI" id="CHEBI:59789"/>
    </ligand>
</feature>
<dbReference type="EMBL" id="JH603168">
    <property type="protein sequence ID" value="EIC23057.1"/>
    <property type="molecule type" value="Genomic_DNA"/>
</dbReference>
<keyword evidence="8 13" id="KW-0949">S-adenosyl-L-methionine</keyword>
<comment type="similarity">
    <text evidence="13">Belongs to the class I-like SAM-binding methyltransferase superfamily. RsmB/NOP family.</text>
</comment>
<feature type="active site" description="Nucleophile" evidence="13">
    <location>
        <position position="407"/>
    </location>
</feature>
<dbReference type="PROSITE" id="PS51686">
    <property type="entry name" value="SAM_MT_RSMB_NOP"/>
    <property type="match status" value="1"/>
</dbReference>
<dbReference type="GO" id="GO:0006355">
    <property type="term" value="P:regulation of DNA-templated transcription"/>
    <property type="evidence" value="ECO:0007669"/>
    <property type="project" value="InterPro"/>
</dbReference>
<keyword evidence="17" id="KW-1185">Reference proteome</keyword>
<keyword evidence="5" id="KW-0698">rRNA processing</keyword>
<dbReference type="Proteomes" id="UP000002964">
    <property type="component" value="Unassembled WGS sequence"/>
</dbReference>
<keyword evidence="6 13" id="KW-0489">Methyltransferase</keyword>
<dbReference type="Pfam" id="PF01189">
    <property type="entry name" value="Methyltr_RsmB-F"/>
    <property type="match status" value="1"/>
</dbReference>
<dbReference type="PRINTS" id="PR02008">
    <property type="entry name" value="RCMTFAMILY"/>
</dbReference>
<proteinExistence type="inferred from homology"/>
<evidence type="ECO:0000259" key="15">
    <source>
        <dbReference type="PROSITE" id="PS51686"/>
    </source>
</evidence>
<dbReference type="FunFam" id="3.30.70.1170:FF:000002">
    <property type="entry name" value="Ribosomal RNA small subunit methyltransferase B"/>
    <property type="match status" value="1"/>
</dbReference>
<dbReference type="NCBIfam" id="NF008149">
    <property type="entry name" value="PRK10901.1"/>
    <property type="match status" value="1"/>
</dbReference>
<dbReference type="InterPro" id="IPR006027">
    <property type="entry name" value="NusB_RsmB_TIM44"/>
</dbReference>
<dbReference type="STRING" id="631362.Thi970DRAFT_00708"/>
<feature type="binding site" evidence="13">
    <location>
        <position position="354"/>
    </location>
    <ligand>
        <name>S-adenosyl-L-methionine</name>
        <dbReference type="ChEBI" id="CHEBI:59789"/>
    </ligand>
</feature>
<comment type="subcellular location">
    <subcellularLocation>
        <location evidence="2">Cytoplasm</location>
    </subcellularLocation>
</comment>
<dbReference type="GO" id="GO:0005737">
    <property type="term" value="C:cytoplasm"/>
    <property type="evidence" value="ECO:0007669"/>
    <property type="project" value="UniProtKB-SubCell"/>
</dbReference>
<dbReference type="GO" id="GO:0003723">
    <property type="term" value="F:RNA binding"/>
    <property type="evidence" value="ECO:0007669"/>
    <property type="project" value="UniProtKB-UniRule"/>
</dbReference>
<dbReference type="InterPro" id="IPR054728">
    <property type="entry name" value="RsmB-like_ferredoxin"/>
</dbReference>
<dbReference type="GO" id="GO:0008649">
    <property type="term" value="F:rRNA methyltransferase activity"/>
    <property type="evidence" value="ECO:0007669"/>
    <property type="project" value="InterPro"/>
</dbReference>
<evidence type="ECO:0000256" key="7">
    <source>
        <dbReference type="ARBA" id="ARBA00022679"/>
    </source>
</evidence>
<dbReference type="eggNOG" id="COG0144">
    <property type="taxonomic scope" value="Bacteria"/>
</dbReference>
<evidence type="ECO:0000256" key="12">
    <source>
        <dbReference type="ARBA" id="ARBA00047283"/>
    </source>
</evidence>
<protein>
    <recommendedName>
        <fullName evidence="3">16S rRNA (cytosine(967)-C(5))-methyltransferase</fullName>
        <ecNumber evidence="3">2.1.1.176</ecNumber>
    </recommendedName>
    <alternativeName>
        <fullName evidence="10">16S rRNA m5C967 methyltransferase</fullName>
    </alternativeName>
    <alternativeName>
        <fullName evidence="11">rRNA (cytosine-C(5)-)-methyltransferase RsmB</fullName>
    </alternativeName>
</protein>
<evidence type="ECO:0000256" key="4">
    <source>
        <dbReference type="ARBA" id="ARBA00022490"/>
    </source>
</evidence>
<accession>H8YX81</accession>
<dbReference type="SUPFAM" id="SSF48013">
    <property type="entry name" value="NusB-like"/>
    <property type="match status" value="1"/>
</dbReference>
<dbReference type="Gene3D" id="1.10.940.10">
    <property type="entry name" value="NusB-like"/>
    <property type="match status" value="1"/>
</dbReference>
<comment type="catalytic activity">
    <reaction evidence="12">
        <text>cytidine(967) in 16S rRNA + S-adenosyl-L-methionine = 5-methylcytidine(967) in 16S rRNA + S-adenosyl-L-homocysteine + H(+)</text>
        <dbReference type="Rhea" id="RHEA:42748"/>
        <dbReference type="Rhea" id="RHEA-COMP:10219"/>
        <dbReference type="Rhea" id="RHEA-COMP:10220"/>
        <dbReference type="ChEBI" id="CHEBI:15378"/>
        <dbReference type="ChEBI" id="CHEBI:57856"/>
        <dbReference type="ChEBI" id="CHEBI:59789"/>
        <dbReference type="ChEBI" id="CHEBI:74483"/>
        <dbReference type="ChEBI" id="CHEBI:82748"/>
        <dbReference type="EC" id="2.1.1.176"/>
    </reaction>
</comment>
<evidence type="ECO:0000256" key="6">
    <source>
        <dbReference type="ARBA" id="ARBA00022603"/>
    </source>
</evidence>
<evidence type="ECO:0000313" key="16">
    <source>
        <dbReference type="EMBL" id="EIC23057.1"/>
    </source>
</evidence>
<dbReference type="FunFam" id="3.40.50.150:FF:000022">
    <property type="entry name" value="Ribosomal RNA small subunit methyltransferase B"/>
    <property type="match status" value="1"/>
</dbReference>
<dbReference type="InterPro" id="IPR023267">
    <property type="entry name" value="RCMT"/>
</dbReference>
<evidence type="ECO:0000256" key="9">
    <source>
        <dbReference type="ARBA" id="ARBA00022884"/>
    </source>
</evidence>
<dbReference type="EC" id="2.1.1.176" evidence="3"/>
<dbReference type="InterPro" id="IPR004573">
    <property type="entry name" value="rRNA_ssu_MeTfrase_B"/>
</dbReference>
<dbReference type="SUPFAM" id="SSF53335">
    <property type="entry name" value="S-adenosyl-L-methionine-dependent methyltransferases"/>
    <property type="match status" value="1"/>
</dbReference>
<dbReference type="InterPro" id="IPR035926">
    <property type="entry name" value="NusB-like_sf"/>
</dbReference>
<keyword evidence="9 13" id="KW-0694">RNA-binding</keyword>
<comment type="function">
    <text evidence="1">Specifically methylates the cytosine at position 967 (m5C967) of 16S rRNA.</text>
</comment>
<dbReference type="Pfam" id="PF22458">
    <property type="entry name" value="RsmF-B_ferredox"/>
    <property type="match status" value="1"/>
</dbReference>
<evidence type="ECO:0000256" key="14">
    <source>
        <dbReference type="SAM" id="MobiDB-lite"/>
    </source>
</evidence>
<dbReference type="NCBIfam" id="TIGR00563">
    <property type="entry name" value="rsmB"/>
    <property type="match status" value="1"/>
</dbReference>
<evidence type="ECO:0000256" key="13">
    <source>
        <dbReference type="PROSITE-ProRule" id="PRU01023"/>
    </source>
</evidence>
<sequence length="465" mass="51089">MAHALANPTSTSAHPRRRHQAPPTAEPGAAVRAAAARVLTQVLEQGRSLTAALAPHGEDASAKTQLPARDLPLLRELCFGVLRSLPRLDALSDCLLQRPLKARDQDLRCLLRIGLYQLDALALPEHAAVAATVGASANLDKPWARGLLNATLRRFVRERAELCASIEQDEAARTLFPPWLLARLQTAWPEHWQQLIAASNERAPMFLRVNRLRIAQDAYREQLHTAGIDASPLADCPDGLQLHAPMPVSQLPGYRDGLVSVQDAGAQHAAALLGAEPGQRVLDACAAPGNKTAHLQELAGNQLKLWALDHDSSRLQSLATNLARLKLHAEIHQADATQPRGDWAEQDYDRILLDAPCSGTGVIRRHPDIKWLRRDQDIAALADTQARLLDALWPLIRPRGEMLYVTCSLLPEENTQQIAAFLARHPDAREARIPVDLGLECQYGRQRLPSAHGSDGFFFARLVKE</sequence>
<dbReference type="OrthoDB" id="9810297at2"/>
<feature type="domain" description="SAM-dependent MTase RsmB/NOP-type" evidence="15">
    <location>
        <begin position="195"/>
        <end position="465"/>
    </location>
</feature>
<feature type="binding site" evidence="13">
    <location>
        <begin position="285"/>
        <end position="291"/>
    </location>
    <ligand>
        <name>S-adenosyl-L-methionine</name>
        <dbReference type="ChEBI" id="CHEBI:59789"/>
    </ligand>
</feature>
<dbReference type="PANTHER" id="PTHR22807:SF61">
    <property type="entry name" value="NOL1_NOP2_SUN FAMILY PROTEIN _ ANTITERMINATION NUSB DOMAIN-CONTAINING PROTEIN"/>
    <property type="match status" value="1"/>
</dbReference>
<gene>
    <name evidence="16" type="ORF">Thi970DRAFT_00708</name>
</gene>
<dbReference type="AlphaFoldDB" id="H8YX81"/>
<evidence type="ECO:0000256" key="5">
    <source>
        <dbReference type="ARBA" id="ARBA00022552"/>
    </source>
</evidence>
<evidence type="ECO:0000256" key="3">
    <source>
        <dbReference type="ARBA" id="ARBA00012140"/>
    </source>
</evidence>